<name>A0A1M2W3W0_TRAPU</name>
<evidence type="ECO:0000313" key="3">
    <source>
        <dbReference type="Proteomes" id="UP000184267"/>
    </source>
</evidence>
<dbReference type="Proteomes" id="UP000184267">
    <property type="component" value="Unassembled WGS sequence"/>
</dbReference>
<dbReference type="EMBL" id="MNAD01000278">
    <property type="protein sequence ID" value="OJT14545.1"/>
    <property type="molecule type" value="Genomic_DNA"/>
</dbReference>
<dbReference type="GO" id="GO:0003677">
    <property type="term" value="F:DNA binding"/>
    <property type="evidence" value="ECO:0007669"/>
    <property type="project" value="InterPro"/>
</dbReference>
<feature type="domain" description="Ndc10" evidence="1">
    <location>
        <begin position="314"/>
        <end position="584"/>
    </location>
</feature>
<reference evidence="2 3" key="1">
    <citation type="submission" date="2016-10" db="EMBL/GenBank/DDBJ databases">
        <title>Genome sequence of the basidiomycete white-rot fungus Trametes pubescens.</title>
        <authorList>
            <person name="Makela M.R."/>
            <person name="Granchi Z."/>
            <person name="Peng M."/>
            <person name="De Vries R.P."/>
            <person name="Grigoriev I."/>
            <person name="Riley R."/>
            <person name="Hilden K."/>
        </authorList>
    </citation>
    <scope>NUCLEOTIDE SEQUENCE [LARGE SCALE GENOMIC DNA]</scope>
    <source>
        <strain evidence="2 3">FBCC735</strain>
    </source>
</reference>
<evidence type="ECO:0000313" key="2">
    <source>
        <dbReference type="EMBL" id="OJT14545.1"/>
    </source>
</evidence>
<dbReference type="OMA" id="WIAHRDP"/>
<dbReference type="OrthoDB" id="2675946at2759"/>
<dbReference type="Pfam" id="PF16787">
    <property type="entry name" value="NDC10_II"/>
    <property type="match status" value="1"/>
</dbReference>
<evidence type="ECO:0000259" key="1">
    <source>
        <dbReference type="Pfam" id="PF16787"/>
    </source>
</evidence>
<sequence length="924" mass="103214">MSDLWSEGAAICKPRHFAKNIDRALVHRSLGLIPAHITGPDRASRYPPPAIELLGTPTPSLQTPLQDSSTYTLITGLSTSTSATSESDDATLVAQYDVDGGGSALLGYDRLDGLDEEDEELDDNLEGADEDSCHAAKLFEVNQCAGGKKTQAANVKAWNLFLEDALIKGHLRDRIVDEHALLLYVKHTAERQKRNRRGKEIVGTHVGVSQIKKEFFGALRIRKVQDTQDPSLAKRRPATTIHIYDVVKAHMDKVLKCAHLGLIPAQDAPDNVANTFLEQVTDEQLGQIRVAFLGHQELHSMIKGFLAWTLCSTSSNRSDDVRVLKLCELQPYILMHLNKYTQIPAILGLQAEDKAGHHGMKTTVNPCYTCWIAHRDPHQCPFSALAFLLHYVHDQYKLMEKLDINWSINKTWRQVRLLFGSSPNVPYNDHNLYNLYCQAYKKAGFESGIKAHLPRHNLGYQQEHLGVESSETACLGWSRNTYTDVYALALPKRAILACHGYMEPEEYTPTRCKVTVPSVFLARVCPMAEEIMASINGTSNLVGTMNHWKMAITLRPHLFLCAAAIYQMTPDSLIFRLPALMHADVRLWMRTEFPAQMVALEAAGGDLICLEWLQNSILKQSIQHLVISMGRQADEVARLRAIVQHCTAAFSPPKAPIGQRLQSGQHGPTLCIGNTPDSAPFDDIAHSLPSDLAAPFELLETYTDGDPRVQTTSVEELFVDSETRTQQDNGTYQAEDAMFRAFVAPSPVSPVLARPRTDFDLVLPSALVFTRPGQDIQLPDFGTSLVTWEAIFQHITKNGTVYLWDVWRPSQSLDQSTLEDIWEYYNTGEVVCDSAQNPITMKPPLRLVEQCFLSSWRKTAAARKAWQRFREIPEWIDETVRSERITPEAAIMHLQVMRTASSGAATLGISSLVNQLVTHWKAAA</sequence>
<dbReference type="Gene3D" id="1.10.443.20">
    <property type="entry name" value="Centromere DNA-binding protein complex CBF3 subunit, domain 2"/>
    <property type="match status" value="1"/>
</dbReference>
<dbReference type="AlphaFoldDB" id="A0A1M2W3W0"/>
<comment type="caution">
    <text evidence="2">The sequence shown here is derived from an EMBL/GenBank/DDBJ whole genome shotgun (WGS) entry which is preliminary data.</text>
</comment>
<protein>
    <recommendedName>
        <fullName evidence="1">Ndc10 domain-containing protein</fullName>
    </recommendedName>
</protein>
<dbReference type="InterPro" id="IPR031872">
    <property type="entry name" value="NDC10_II"/>
</dbReference>
<proteinExistence type="predicted"/>
<organism evidence="2 3">
    <name type="scientific">Trametes pubescens</name>
    <name type="common">White-rot fungus</name>
    <dbReference type="NCBI Taxonomy" id="154538"/>
    <lineage>
        <taxon>Eukaryota</taxon>
        <taxon>Fungi</taxon>
        <taxon>Dikarya</taxon>
        <taxon>Basidiomycota</taxon>
        <taxon>Agaricomycotina</taxon>
        <taxon>Agaricomycetes</taxon>
        <taxon>Polyporales</taxon>
        <taxon>Polyporaceae</taxon>
        <taxon>Trametes</taxon>
    </lineage>
</organism>
<accession>A0A1M2W3W0</accession>
<gene>
    <name evidence="2" type="ORF">TRAPUB_8902</name>
</gene>
<keyword evidence="3" id="KW-1185">Reference proteome</keyword>
<dbReference type="InterPro" id="IPR038279">
    <property type="entry name" value="Ndc10_dom2_sf"/>
</dbReference>